<evidence type="ECO:0000256" key="6">
    <source>
        <dbReference type="ARBA" id="ARBA00023027"/>
    </source>
</evidence>
<keyword evidence="6" id="KW-0520">NAD</keyword>
<dbReference type="InterPro" id="IPR036291">
    <property type="entry name" value="NAD(P)-bd_dom_sf"/>
</dbReference>
<comment type="catalytic activity">
    <reaction evidence="7">
        <text>3-hydroxy-2-methylpropanoate + NAD(+) = 2-methyl-3-oxopropanoate + NADH + H(+)</text>
        <dbReference type="Rhea" id="RHEA:17681"/>
        <dbReference type="ChEBI" id="CHEBI:11805"/>
        <dbReference type="ChEBI" id="CHEBI:15378"/>
        <dbReference type="ChEBI" id="CHEBI:57540"/>
        <dbReference type="ChEBI" id="CHEBI:57700"/>
        <dbReference type="ChEBI" id="CHEBI:57945"/>
        <dbReference type="EC" id="1.1.1.31"/>
    </reaction>
</comment>
<dbReference type="PANTHER" id="PTHR22981:SF7">
    <property type="entry name" value="3-HYDROXYISOBUTYRATE DEHYDROGENASE, MITOCHONDRIAL"/>
    <property type="match status" value="1"/>
</dbReference>
<accession>A0A9P0FT83</accession>
<dbReference type="Pfam" id="PF03446">
    <property type="entry name" value="NAD_binding_2"/>
    <property type="match status" value="2"/>
</dbReference>
<dbReference type="SUPFAM" id="SSF48179">
    <property type="entry name" value="6-phosphogluconate dehydrogenase C-terminal domain-like"/>
    <property type="match status" value="1"/>
</dbReference>
<feature type="domain" description="3-hydroxyisobutyrate dehydrogenase-like NAD-binding" evidence="9">
    <location>
        <begin position="437"/>
        <end position="520"/>
    </location>
</feature>
<name>A0A9P0FT83_CHRIL</name>
<evidence type="ECO:0000256" key="7">
    <source>
        <dbReference type="ARBA" id="ARBA00049197"/>
    </source>
</evidence>
<dbReference type="GO" id="GO:0008442">
    <property type="term" value="F:3-hydroxyisobutyrate dehydrogenase activity"/>
    <property type="evidence" value="ECO:0007669"/>
    <property type="project" value="UniProtKB-EC"/>
</dbReference>
<dbReference type="Gene3D" id="1.10.1040.10">
    <property type="entry name" value="N-(1-d-carboxylethyl)-l-norvaline Dehydrogenase, domain 2"/>
    <property type="match status" value="1"/>
</dbReference>
<dbReference type="GO" id="GO:0051287">
    <property type="term" value="F:NAD binding"/>
    <property type="evidence" value="ECO:0007669"/>
    <property type="project" value="InterPro"/>
</dbReference>
<dbReference type="InterPro" id="IPR029154">
    <property type="entry name" value="HIBADH-like_NADP-bd"/>
</dbReference>
<evidence type="ECO:0000256" key="1">
    <source>
        <dbReference type="ARBA" id="ARBA00005109"/>
    </source>
</evidence>
<dbReference type="Proteomes" id="UP001154114">
    <property type="component" value="Chromosome 10"/>
</dbReference>
<keyword evidence="5" id="KW-0560">Oxidoreductase</keyword>
<dbReference type="InterPro" id="IPR013328">
    <property type="entry name" value="6PGD_dom2"/>
</dbReference>
<dbReference type="InterPro" id="IPR002204">
    <property type="entry name" value="3-OH-isobutyrate_DH-rel_CS"/>
</dbReference>
<evidence type="ECO:0000313" key="11">
    <source>
        <dbReference type="Proteomes" id="UP001154114"/>
    </source>
</evidence>
<dbReference type="GO" id="GO:0050661">
    <property type="term" value="F:NADP binding"/>
    <property type="evidence" value="ECO:0007669"/>
    <property type="project" value="InterPro"/>
</dbReference>
<dbReference type="Gene3D" id="3.40.50.720">
    <property type="entry name" value="NAD(P)-binding Rossmann-like Domain"/>
    <property type="match status" value="7"/>
</dbReference>
<evidence type="ECO:0000256" key="5">
    <source>
        <dbReference type="ARBA" id="ARBA00023002"/>
    </source>
</evidence>
<evidence type="ECO:0000313" key="10">
    <source>
        <dbReference type="EMBL" id="CAH0579491.1"/>
    </source>
</evidence>
<comment type="pathway">
    <text evidence="1">Amino-acid degradation; L-valine degradation.</text>
</comment>
<protein>
    <recommendedName>
        <fullName evidence="3">3-hydroxyisobutyrate dehydrogenase</fullName>
        <ecNumber evidence="3">1.1.1.31</ecNumber>
    </recommendedName>
</protein>
<dbReference type="OrthoDB" id="435038at2759"/>
<dbReference type="GO" id="GO:0009083">
    <property type="term" value="P:branched-chain amino acid catabolic process"/>
    <property type="evidence" value="ECO:0007669"/>
    <property type="project" value="UniProtKB-KW"/>
</dbReference>
<dbReference type="PANTHER" id="PTHR22981">
    <property type="entry name" value="3-HYDROXYISOBUTYRATE DEHYDROGENASE-RELATED"/>
    <property type="match status" value="1"/>
</dbReference>
<evidence type="ECO:0000256" key="4">
    <source>
        <dbReference type="ARBA" id="ARBA00022456"/>
    </source>
</evidence>
<keyword evidence="4" id="KW-0101">Branched-chain amino acid catabolism</keyword>
<dbReference type="EC" id="1.1.1.31" evidence="3"/>
<organism evidence="10 11">
    <name type="scientific">Chrysodeixis includens</name>
    <name type="common">Soybean looper</name>
    <name type="synonym">Pseudoplusia includens</name>
    <dbReference type="NCBI Taxonomy" id="689277"/>
    <lineage>
        <taxon>Eukaryota</taxon>
        <taxon>Metazoa</taxon>
        <taxon>Ecdysozoa</taxon>
        <taxon>Arthropoda</taxon>
        <taxon>Hexapoda</taxon>
        <taxon>Insecta</taxon>
        <taxon>Pterygota</taxon>
        <taxon>Neoptera</taxon>
        <taxon>Endopterygota</taxon>
        <taxon>Lepidoptera</taxon>
        <taxon>Glossata</taxon>
        <taxon>Ditrysia</taxon>
        <taxon>Noctuoidea</taxon>
        <taxon>Noctuidae</taxon>
        <taxon>Plusiinae</taxon>
        <taxon>Chrysodeixis</taxon>
    </lineage>
</organism>
<proteinExistence type="inferred from homology"/>
<dbReference type="EMBL" id="LR824013">
    <property type="protein sequence ID" value="CAH0579491.1"/>
    <property type="molecule type" value="Genomic_DNA"/>
</dbReference>
<evidence type="ECO:0000259" key="9">
    <source>
        <dbReference type="Pfam" id="PF14833"/>
    </source>
</evidence>
<evidence type="ECO:0000259" key="8">
    <source>
        <dbReference type="Pfam" id="PF03446"/>
    </source>
</evidence>
<dbReference type="SUPFAM" id="SSF51735">
    <property type="entry name" value="NAD(P)-binding Rossmann-fold domains"/>
    <property type="match status" value="2"/>
</dbReference>
<dbReference type="AlphaFoldDB" id="A0A9P0FT83"/>
<feature type="domain" description="6-phosphogluconate dehydrogenase NADP-binding" evidence="8">
    <location>
        <begin position="23"/>
        <end position="104"/>
    </location>
</feature>
<evidence type="ECO:0000256" key="2">
    <source>
        <dbReference type="ARBA" id="ARBA00006013"/>
    </source>
</evidence>
<evidence type="ECO:0000256" key="3">
    <source>
        <dbReference type="ARBA" id="ARBA00012991"/>
    </source>
</evidence>
<sequence>MAARGKQCFLLASRHYSSKADKNVAFLGLGNMGGFMAANIAKKGFNVRGYDPSKEALDAAAKNGIKSAGSIAEAVEGADVVVSILPSNKVVLDAYLGDNGVVKNNGIKSAGSIAEAVEGADVVVSILPSNKVVLDAYLGDNGVVKNNGIKSAGSIAEAVEGADVVVSILPSNKVVLDAYLGDNGVVKNNGIKSAGSIAEAVEGADVVVSILPSNKVVLDAYLGDNGVVKNNGIKSAGSIAEAVEGADVVVSILPSNKVVLDAYLGDNGVVKNNGIKSAGSIAEAVEGADVVVSILPSNKVVLDAYLGDNGVVKNNGIKSAGSIAEAVEGADVVVSILPSNKVVLDAYHGDNGVVKNTAKGTLLIDSSTVDPNVPKEIFCVAQEAGKNFTDAPVSGGVMGAQNATLAFMAGGRKEDFDRSLPILQCMGIKHFHCGEIGSGQVAKLTNNMLMGITGMATAECMNMGIKMGLDPKVLLDVLNNSSARSWSTEVYCPVPGLVATAPSSRNYDNGFKNELMVKALSSFTWIVI</sequence>
<dbReference type="PROSITE" id="PS00895">
    <property type="entry name" value="3_HYDROXYISOBUT_DH"/>
    <property type="match status" value="1"/>
</dbReference>
<dbReference type="InterPro" id="IPR008927">
    <property type="entry name" value="6-PGluconate_DH-like_C_sf"/>
</dbReference>
<feature type="domain" description="6-phosphogluconate dehydrogenase NADP-binding" evidence="8">
    <location>
        <begin position="314"/>
        <end position="433"/>
    </location>
</feature>
<gene>
    <name evidence="10" type="ORF">CINC_LOCUS1252</name>
</gene>
<dbReference type="InterPro" id="IPR006115">
    <property type="entry name" value="6PGDH_NADP-bd"/>
</dbReference>
<keyword evidence="11" id="KW-1185">Reference proteome</keyword>
<reference evidence="10" key="1">
    <citation type="submission" date="2021-12" db="EMBL/GenBank/DDBJ databases">
        <authorList>
            <person name="King R."/>
        </authorList>
    </citation>
    <scope>NUCLEOTIDE SEQUENCE</scope>
</reference>
<comment type="similarity">
    <text evidence="2">Belongs to the HIBADH-related family. 3-hydroxyisobutyrate dehydrogenase subfamily.</text>
</comment>
<dbReference type="Pfam" id="PF14833">
    <property type="entry name" value="NAD_binding_11"/>
    <property type="match status" value="1"/>
</dbReference>